<sequence length="67" mass="7816">MAADDDGMVFEETSEFTKTEEHFLPPGWEIRTMDDGRIYYANHLTKSTQWEHPNSGKRYKVSGDFLT</sequence>
<dbReference type="InterPro" id="IPR001202">
    <property type="entry name" value="WW_dom"/>
</dbReference>
<dbReference type="SUPFAM" id="SSF51045">
    <property type="entry name" value="WW domain"/>
    <property type="match status" value="1"/>
</dbReference>
<dbReference type="PROSITE" id="PS01159">
    <property type="entry name" value="WW_DOMAIN_1"/>
    <property type="match status" value="1"/>
</dbReference>
<evidence type="ECO:0000256" key="1">
    <source>
        <dbReference type="SAM" id="MobiDB-lite"/>
    </source>
</evidence>
<feature type="compositionally biased region" description="Acidic residues" evidence="1">
    <location>
        <begin position="1"/>
        <end position="14"/>
    </location>
</feature>
<name>A0A9W9YRM4_9CNID</name>
<gene>
    <name evidence="3" type="ORF">OS493_007654</name>
</gene>
<dbReference type="PROSITE" id="PS50020">
    <property type="entry name" value="WW_DOMAIN_2"/>
    <property type="match status" value="1"/>
</dbReference>
<dbReference type="SMART" id="SM00456">
    <property type="entry name" value="WW"/>
    <property type="match status" value="1"/>
</dbReference>
<keyword evidence="4" id="KW-1185">Reference proteome</keyword>
<accession>A0A9W9YRM4</accession>
<dbReference type="Pfam" id="PF00397">
    <property type="entry name" value="WW"/>
    <property type="match status" value="1"/>
</dbReference>
<evidence type="ECO:0000313" key="3">
    <source>
        <dbReference type="EMBL" id="KAJ7365015.1"/>
    </source>
</evidence>
<organism evidence="3 4">
    <name type="scientific">Desmophyllum pertusum</name>
    <dbReference type="NCBI Taxonomy" id="174260"/>
    <lineage>
        <taxon>Eukaryota</taxon>
        <taxon>Metazoa</taxon>
        <taxon>Cnidaria</taxon>
        <taxon>Anthozoa</taxon>
        <taxon>Hexacorallia</taxon>
        <taxon>Scleractinia</taxon>
        <taxon>Caryophylliina</taxon>
        <taxon>Caryophylliidae</taxon>
        <taxon>Desmophyllum</taxon>
    </lineage>
</organism>
<feature type="region of interest" description="Disordered" evidence="1">
    <location>
        <begin position="1"/>
        <end position="21"/>
    </location>
</feature>
<evidence type="ECO:0000259" key="2">
    <source>
        <dbReference type="PROSITE" id="PS50020"/>
    </source>
</evidence>
<dbReference type="InterPro" id="IPR036020">
    <property type="entry name" value="WW_dom_sf"/>
</dbReference>
<dbReference type="Gene3D" id="2.20.70.10">
    <property type="match status" value="1"/>
</dbReference>
<dbReference type="OrthoDB" id="9989144at2759"/>
<reference evidence="3" key="1">
    <citation type="submission" date="2023-01" db="EMBL/GenBank/DDBJ databases">
        <title>Genome assembly of the deep-sea coral Lophelia pertusa.</title>
        <authorList>
            <person name="Herrera S."/>
            <person name="Cordes E."/>
        </authorList>
    </citation>
    <scope>NUCLEOTIDE SEQUENCE</scope>
    <source>
        <strain evidence="3">USNM1676648</strain>
        <tissue evidence="3">Polyp</tissue>
    </source>
</reference>
<dbReference type="AlphaFoldDB" id="A0A9W9YRM4"/>
<dbReference type="EMBL" id="MU827304">
    <property type="protein sequence ID" value="KAJ7365015.1"/>
    <property type="molecule type" value="Genomic_DNA"/>
</dbReference>
<feature type="domain" description="WW" evidence="2">
    <location>
        <begin position="22"/>
        <end position="55"/>
    </location>
</feature>
<dbReference type="Proteomes" id="UP001163046">
    <property type="component" value="Unassembled WGS sequence"/>
</dbReference>
<dbReference type="CDD" id="cd00201">
    <property type="entry name" value="WW"/>
    <property type="match status" value="1"/>
</dbReference>
<comment type="caution">
    <text evidence="3">The sequence shown here is derived from an EMBL/GenBank/DDBJ whole genome shotgun (WGS) entry which is preliminary data.</text>
</comment>
<evidence type="ECO:0000313" key="4">
    <source>
        <dbReference type="Proteomes" id="UP001163046"/>
    </source>
</evidence>
<proteinExistence type="predicted"/>
<protein>
    <recommendedName>
        <fullName evidence="2">WW domain-containing protein</fullName>
    </recommendedName>
</protein>